<accession>A0A843WV48</accession>
<dbReference type="EMBL" id="NMUH01006085">
    <property type="protein sequence ID" value="MQM14422.1"/>
    <property type="molecule type" value="Genomic_DNA"/>
</dbReference>
<protein>
    <submittedName>
        <fullName evidence="1">Uncharacterized protein</fullName>
    </submittedName>
</protein>
<dbReference type="Proteomes" id="UP000652761">
    <property type="component" value="Unassembled WGS sequence"/>
</dbReference>
<name>A0A843WV48_COLES</name>
<keyword evidence="2" id="KW-1185">Reference proteome</keyword>
<evidence type="ECO:0000313" key="1">
    <source>
        <dbReference type="EMBL" id="MQM14422.1"/>
    </source>
</evidence>
<proteinExistence type="predicted"/>
<reference evidence="1" key="1">
    <citation type="submission" date="2017-07" db="EMBL/GenBank/DDBJ databases">
        <title>Taro Niue Genome Assembly and Annotation.</title>
        <authorList>
            <person name="Atibalentja N."/>
            <person name="Keating K."/>
            <person name="Fields C.J."/>
        </authorList>
    </citation>
    <scope>NUCLEOTIDE SEQUENCE</scope>
    <source>
        <strain evidence="1">Niue_2</strain>
        <tissue evidence="1">Leaf</tissue>
    </source>
</reference>
<comment type="caution">
    <text evidence="1">The sequence shown here is derived from an EMBL/GenBank/DDBJ whole genome shotgun (WGS) entry which is preliminary data.</text>
</comment>
<gene>
    <name evidence="1" type="ORF">Taro_047353</name>
</gene>
<evidence type="ECO:0000313" key="2">
    <source>
        <dbReference type="Proteomes" id="UP000652761"/>
    </source>
</evidence>
<organism evidence="1 2">
    <name type="scientific">Colocasia esculenta</name>
    <name type="common">Wild taro</name>
    <name type="synonym">Arum esculentum</name>
    <dbReference type="NCBI Taxonomy" id="4460"/>
    <lineage>
        <taxon>Eukaryota</taxon>
        <taxon>Viridiplantae</taxon>
        <taxon>Streptophyta</taxon>
        <taxon>Embryophyta</taxon>
        <taxon>Tracheophyta</taxon>
        <taxon>Spermatophyta</taxon>
        <taxon>Magnoliopsida</taxon>
        <taxon>Liliopsida</taxon>
        <taxon>Araceae</taxon>
        <taxon>Aroideae</taxon>
        <taxon>Colocasieae</taxon>
        <taxon>Colocasia</taxon>
    </lineage>
</organism>
<sequence length="158" mass="17504">MAVTVVYFVSYLALTRREGEASQQRQGARQAEEMGAVVVVHIASSVFPLSMYVTLGPFRVSGSMGGDRENRVLGVGRGSGSRGRYIECCLRGPLFPKLYVLYLDLKNRFGWGWDDDKHMSVPGDQETWEDLVANALGAIDGCHISAKVSQTDQPRYRN</sequence>
<dbReference type="AlphaFoldDB" id="A0A843WV48"/>